<organism evidence="4">
    <name type="scientific">Rodentolepis nana</name>
    <name type="common">Dwarf tapeworm</name>
    <name type="synonym">Hymenolepis nana</name>
    <dbReference type="NCBI Taxonomy" id="102285"/>
    <lineage>
        <taxon>Eukaryota</taxon>
        <taxon>Metazoa</taxon>
        <taxon>Spiralia</taxon>
        <taxon>Lophotrochozoa</taxon>
        <taxon>Platyhelminthes</taxon>
        <taxon>Cestoda</taxon>
        <taxon>Eucestoda</taxon>
        <taxon>Cyclophyllidea</taxon>
        <taxon>Hymenolepididae</taxon>
        <taxon>Rodentolepis</taxon>
    </lineage>
</organism>
<evidence type="ECO:0000256" key="1">
    <source>
        <dbReference type="SAM" id="SignalP"/>
    </source>
</evidence>
<name>A0A0R3TIA4_RODNA</name>
<feature type="signal peptide" evidence="1">
    <location>
        <begin position="1"/>
        <end position="21"/>
    </location>
</feature>
<dbReference type="EMBL" id="UZAE01008416">
    <property type="protein sequence ID" value="VDO02651.1"/>
    <property type="molecule type" value="Genomic_DNA"/>
</dbReference>
<evidence type="ECO:0000313" key="3">
    <source>
        <dbReference type="Proteomes" id="UP000278807"/>
    </source>
</evidence>
<evidence type="ECO:0000313" key="2">
    <source>
        <dbReference type="EMBL" id="VDO02651.1"/>
    </source>
</evidence>
<accession>A0A0R3TIA4</accession>
<dbReference type="WBParaSite" id="HNAJ_0000679501-mRNA-1">
    <property type="protein sequence ID" value="HNAJ_0000679501-mRNA-1"/>
    <property type="gene ID" value="HNAJ_0000679501"/>
</dbReference>
<keyword evidence="1" id="KW-0732">Signal</keyword>
<proteinExistence type="predicted"/>
<evidence type="ECO:0000313" key="4">
    <source>
        <dbReference type="WBParaSite" id="HNAJ_0000679501-mRNA-1"/>
    </source>
</evidence>
<gene>
    <name evidence="2" type="ORF">HNAJ_LOCUS6791</name>
</gene>
<dbReference type="Proteomes" id="UP000278807">
    <property type="component" value="Unassembled WGS sequence"/>
</dbReference>
<protein>
    <submittedName>
        <fullName evidence="4">Secreted protein</fullName>
    </submittedName>
</protein>
<reference evidence="2 3" key="2">
    <citation type="submission" date="2018-11" db="EMBL/GenBank/DDBJ databases">
        <authorList>
            <consortium name="Pathogen Informatics"/>
        </authorList>
    </citation>
    <scope>NUCLEOTIDE SEQUENCE [LARGE SCALE GENOMIC DNA]</scope>
</reference>
<feature type="chain" id="PRO_5043131901" evidence="1">
    <location>
        <begin position="22"/>
        <end position="77"/>
    </location>
</feature>
<sequence>MRAFWVLASLGLYAQWYLGHGAYISSKDALSLLSKSLNDERLANFVLHSHRFMGTTKIAKKPLEGGYLDAVPAGLLL</sequence>
<keyword evidence="3" id="KW-1185">Reference proteome</keyword>
<reference evidence="4" key="1">
    <citation type="submission" date="2017-02" db="UniProtKB">
        <authorList>
            <consortium name="WormBaseParasite"/>
        </authorList>
    </citation>
    <scope>IDENTIFICATION</scope>
</reference>
<dbReference type="AlphaFoldDB" id="A0A0R3TIA4"/>